<dbReference type="Proteomes" id="UP000831768">
    <property type="component" value="Chromosome"/>
</dbReference>
<dbReference type="EMBL" id="CP096019">
    <property type="protein sequence ID" value="UPM43936.1"/>
    <property type="molecule type" value="Genomic_DNA"/>
</dbReference>
<evidence type="ECO:0000313" key="1">
    <source>
        <dbReference type="EMBL" id="UPM43936.1"/>
    </source>
</evidence>
<dbReference type="SUPFAM" id="SSF53649">
    <property type="entry name" value="Alkaline phosphatase-like"/>
    <property type="match status" value="1"/>
</dbReference>
<keyword evidence="2" id="KW-1185">Reference proteome</keyword>
<reference evidence="1" key="1">
    <citation type="submission" date="2022-04" db="EMBL/GenBank/DDBJ databases">
        <title>Halocatena sp. nov., isolated from a salt lake.</title>
        <authorList>
            <person name="Cui H.-L."/>
        </authorList>
    </citation>
    <scope>NUCLEOTIDE SEQUENCE</scope>
    <source>
        <strain evidence="1">AD-1</strain>
    </source>
</reference>
<organism evidence="1 2">
    <name type="scientific">Halocatena salina</name>
    <dbReference type="NCBI Taxonomy" id="2934340"/>
    <lineage>
        <taxon>Archaea</taxon>
        <taxon>Methanobacteriati</taxon>
        <taxon>Methanobacteriota</taxon>
        <taxon>Stenosarchaea group</taxon>
        <taxon>Halobacteria</taxon>
        <taxon>Halobacteriales</taxon>
        <taxon>Natronomonadaceae</taxon>
        <taxon>Halocatena</taxon>
    </lineage>
</organism>
<dbReference type="Gene3D" id="3.40.720.10">
    <property type="entry name" value="Alkaline Phosphatase, subunit A"/>
    <property type="match status" value="1"/>
</dbReference>
<proteinExistence type="predicted"/>
<dbReference type="RefSeq" id="WP_247994594.1">
    <property type="nucleotide sequence ID" value="NZ_CP096019.1"/>
</dbReference>
<dbReference type="InterPro" id="IPR017850">
    <property type="entry name" value="Alkaline_phosphatase_core_sf"/>
</dbReference>
<gene>
    <name evidence="1" type="ORF">MW046_05705</name>
</gene>
<name>A0A8U0A500_9EURY</name>
<sequence>MFNEQNILDGRLERRRSLGSESWEFLQENFVGESHHDVVYVTANPHAPKLPAGTFHEVINLLENGWDPELQTVRPATVVDAAVDAHETYPNKRLIIHFMQPHYPFIGEHGQTLTHRGLLNSTEDEDGSNRERHLWGSLGHGRLDIDAVWRAYRENLDIALEAVSGLLDTLSGKSVVTSDHGNLVGERTRPLPARGYGHPRGLDVPELRNVPWLVVEADERRSVVAEEPVESSQLGSDVIDDRLSALGYK</sequence>
<protein>
    <submittedName>
        <fullName evidence="1">Uncharacterized protein</fullName>
    </submittedName>
</protein>
<dbReference type="KEGG" id="haad:MW046_05705"/>
<evidence type="ECO:0000313" key="2">
    <source>
        <dbReference type="Proteomes" id="UP000831768"/>
    </source>
</evidence>
<dbReference type="AlphaFoldDB" id="A0A8U0A500"/>
<accession>A0A8U0A500</accession>
<dbReference type="GeneID" id="71927522"/>